<dbReference type="Pfam" id="PF00013">
    <property type="entry name" value="KH_1"/>
    <property type="match status" value="1"/>
</dbReference>
<dbReference type="InterPro" id="IPR004087">
    <property type="entry name" value="KH_dom"/>
</dbReference>
<evidence type="ECO:0000313" key="6">
    <source>
        <dbReference type="EMBL" id="GAH56468.1"/>
    </source>
</evidence>
<dbReference type="GO" id="GO:0003723">
    <property type="term" value="F:RNA binding"/>
    <property type="evidence" value="ECO:0007669"/>
    <property type="project" value="UniProtKB-KW"/>
</dbReference>
<dbReference type="CDD" id="cd04472">
    <property type="entry name" value="S1_PNPase"/>
    <property type="match status" value="1"/>
</dbReference>
<keyword evidence="2" id="KW-0548">Nucleotidyltransferase</keyword>
<dbReference type="PROSITE" id="PS50084">
    <property type="entry name" value="KH_TYPE_1"/>
    <property type="match status" value="1"/>
</dbReference>
<dbReference type="Gene3D" id="2.40.50.140">
    <property type="entry name" value="Nucleic acid-binding proteins"/>
    <property type="match status" value="1"/>
</dbReference>
<dbReference type="Gene3D" id="3.30.230.70">
    <property type="entry name" value="GHMP Kinase, N-terminal domain"/>
    <property type="match status" value="1"/>
</dbReference>
<feature type="domain" description="S1 motif" evidence="5">
    <location>
        <begin position="127"/>
        <end position="194"/>
    </location>
</feature>
<evidence type="ECO:0000256" key="3">
    <source>
        <dbReference type="ARBA" id="ARBA00022884"/>
    </source>
</evidence>
<dbReference type="GO" id="GO:0004654">
    <property type="term" value="F:polyribonucleotide nucleotidyltransferase activity"/>
    <property type="evidence" value="ECO:0007669"/>
    <property type="project" value="InterPro"/>
</dbReference>
<dbReference type="InterPro" id="IPR004088">
    <property type="entry name" value="KH_dom_type_1"/>
</dbReference>
<dbReference type="FunFam" id="2.40.50.140:FF:000189">
    <property type="entry name" value="Polyribonucleotide nucleotidyltransferase, putative"/>
    <property type="match status" value="1"/>
</dbReference>
<dbReference type="PROSITE" id="PS50126">
    <property type="entry name" value="S1"/>
    <property type="match status" value="1"/>
</dbReference>
<proteinExistence type="predicted"/>
<evidence type="ECO:0000256" key="2">
    <source>
        <dbReference type="ARBA" id="ARBA00022695"/>
    </source>
</evidence>
<dbReference type="InterPro" id="IPR027408">
    <property type="entry name" value="PNPase/RNase_PH_dom_sf"/>
</dbReference>
<dbReference type="SUPFAM" id="SSF55666">
    <property type="entry name" value="Ribonuclease PH domain 2-like"/>
    <property type="match status" value="1"/>
</dbReference>
<dbReference type="InterPro" id="IPR036612">
    <property type="entry name" value="KH_dom_type_1_sf"/>
</dbReference>
<dbReference type="AlphaFoldDB" id="X1IFZ9"/>
<dbReference type="PANTHER" id="PTHR11252">
    <property type="entry name" value="POLYRIBONUCLEOTIDE NUCLEOTIDYLTRANSFERASE"/>
    <property type="match status" value="1"/>
</dbReference>
<dbReference type="SUPFAM" id="SSF50249">
    <property type="entry name" value="Nucleic acid-binding proteins"/>
    <property type="match status" value="1"/>
</dbReference>
<evidence type="ECO:0000256" key="4">
    <source>
        <dbReference type="SAM" id="MobiDB-lite"/>
    </source>
</evidence>
<dbReference type="SUPFAM" id="SSF54791">
    <property type="entry name" value="Eukaryotic type KH-domain (KH-domain type I)"/>
    <property type="match status" value="1"/>
</dbReference>
<dbReference type="FunFam" id="3.30.1370.10:FF:000001">
    <property type="entry name" value="Polyribonucleotide nucleotidyltransferase"/>
    <property type="match status" value="1"/>
</dbReference>
<accession>X1IFZ9</accession>
<dbReference type="SMART" id="SM00322">
    <property type="entry name" value="KH"/>
    <property type="match status" value="1"/>
</dbReference>
<dbReference type="InterPro" id="IPR036345">
    <property type="entry name" value="ExoRNase_PH_dom2_sf"/>
</dbReference>
<dbReference type="InterPro" id="IPR012340">
    <property type="entry name" value="NA-bd_OB-fold"/>
</dbReference>
<sequence>AGTSEGITALQMDIKLKGVSLEILEKIISQSREARLFVLDKMQQTISSSRPEVSHYAPRMHKMTIDPEKIGAVIGSGGKTIRSIVEETKTTIDVNNDGTVLIGATDEEAARKAIEIIEGLTKEIEIGSIYTGKVTRLLSFGAFVEILPGKEGMVHISELANYRVPTIEDEVNVGDEITVVVIKNEDGKIGLSRKAVFEKSSQVPGARVEDSLSADYPFRRSGDHAPRRYPSGGKPRSPDKGR</sequence>
<keyword evidence="1" id="KW-0808">Transferase</keyword>
<feature type="compositionally biased region" description="Basic and acidic residues" evidence="4">
    <location>
        <begin position="217"/>
        <end position="226"/>
    </location>
</feature>
<dbReference type="PANTHER" id="PTHR11252:SF0">
    <property type="entry name" value="POLYRIBONUCLEOTIDE NUCLEOTIDYLTRANSFERASE 1, MITOCHONDRIAL"/>
    <property type="match status" value="1"/>
</dbReference>
<feature type="non-terminal residue" evidence="6">
    <location>
        <position position="1"/>
    </location>
</feature>
<gene>
    <name evidence="6" type="ORF">S03H2_40419</name>
</gene>
<protein>
    <recommendedName>
        <fullName evidence="5">S1 motif domain-containing protein</fullName>
    </recommendedName>
</protein>
<dbReference type="InterPro" id="IPR012162">
    <property type="entry name" value="PNPase"/>
</dbReference>
<keyword evidence="3" id="KW-0694">RNA-binding</keyword>
<dbReference type="CDD" id="cd02393">
    <property type="entry name" value="KH-I_PNPase"/>
    <property type="match status" value="1"/>
</dbReference>
<dbReference type="Pfam" id="PF00575">
    <property type="entry name" value="S1"/>
    <property type="match status" value="1"/>
</dbReference>
<comment type="caution">
    <text evidence="6">The sequence shown here is derived from an EMBL/GenBank/DDBJ whole genome shotgun (WGS) entry which is preliminary data.</text>
</comment>
<evidence type="ECO:0000256" key="1">
    <source>
        <dbReference type="ARBA" id="ARBA00022679"/>
    </source>
</evidence>
<dbReference type="InterPro" id="IPR003029">
    <property type="entry name" value="S1_domain"/>
</dbReference>
<feature type="region of interest" description="Disordered" evidence="4">
    <location>
        <begin position="201"/>
        <end position="242"/>
    </location>
</feature>
<evidence type="ECO:0000259" key="5">
    <source>
        <dbReference type="PROSITE" id="PS50126"/>
    </source>
</evidence>
<organism evidence="6">
    <name type="scientific">marine sediment metagenome</name>
    <dbReference type="NCBI Taxonomy" id="412755"/>
    <lineage>
        <taxon>unclassified sequences</taxon>
        <taxon>metagenomes</taxon>
        <taxon>ecological metagenomes</taxon>
    </lineage>
</organism>
<dbReference type="SMART" id="SM00316">
    <property type="entry name" value="S1"/>
    <property type="match status" value="1"/>
</dbReference>
<dbReference type="GO" id="GO:0000175">
    <property type="term" value="F:3'-5'-RNA exonuclease activity"/>
    <property type="evidence" value="ECO:0007669"/>
    <property type="project" value="TreeGrafter"/>
</dbReference>
<reference evidence="6" key="1">
    <citation type="journal article" date="2014" name="Front. Microbiol.">
        <title>High frequency of phylogenetically diverse reductive dehalogenase-homologous genes in deep subseafloor sedimentary metagenomes.</title>
        <authorList>
            <person name="Kawai M."/>
            <person name="Futagami T."/>
            <person name="Toyoda A."/>
            <person name="Takaki Y."/>
            <person name="Nishi S."/>
            <person name="Hori S."/>
            <person name="Arai W."/>
            <person name="Tsubouchi T."/>
            <person name="Morono Y."/>
            <person name="Uchiyama I."/>
            <person name="Ito T."/>
            <person name="Fujiyama A."/>
            <person name="Inagaki F."/>
            <person name="Takami H."/>
        </authorList>
    </citation>
    <scope>NUCLEOTIDE SEQUENCE</scope>
    <source>
        <strain evidence="6">Expedition CK06-06</strain>
    </source>
</reference>
<dbReference type="EMBL" id="BARU01025057">
    <property type="protein sequence ID" value="GAH56468.1"/>
    <property type="molecule type" value="Genomic_DNA"/>
</dbReference>
<dbReference type="Gene3D" id="3.30.1370.10">
    <property type="entry name" value="K Homology domain, type 1"/>
    <property type="match status" value="1"/>
</dbReference>
<name>X1IFZ9_9ZZZZ</name>
<dbReference type="GO" id="GO:0005829">
    <property type="term" value="C:cytosol"/>
    <property type="evidence" value="ECO:0007669"/>
    <property type="project" value="TreeGrafter"/>
</dbReference>
<dbReference type="GO" id="GO:0006402">
    <property type="term" value="P:mRNA catabolic process"/>
    <property type="evidence" value="ECO:0007669"/>
    <property type="project" value="InterPro"/>
</dbReference>